<dbReference type="GO" id="GO:0016020">
    <property type="term" value="C:membrane"/>
    <property type="evidence" value="ECO:0007669"/>
    <property type="project" value="UniProtKB-SubCell"/>
</dbReference>
<comment type="subcellular location">
    <subcellularLocation>
        <location evidence="1">Membrane</location>
    </subcellularLocation>
</comment>
<proteinExistence type="predicted"/>
<dbReference type="InterPro" id="IPR025423">
    <property type="entry name" value="TMEM205-like"/>
</dbReference>
<reference evidence="7 8" key="1">
    <citation type="journal article" date="2011" name="Proc. Natl. Acad. Sci. U.S.A.">
        <title>Evolutionary erosion of yeast sex chromosomes by mating-type switching accidents.</title>
        <authorList>
            <person name="Gordon J.L."/>
            <person name="Armisen D."/>
            <person name="Proux-Wera E."/>
            <person name="Oheigeartaigh S.S."/>
            <person name="Byrne K.P."/>
            <person name="Wolfe K.H."/>
        </authorList>
    </citation>
    <scope>NUCLEOTIDE SEQUENCE [LARGE SCALE GENOMIC DNA]</scope>
    <source>
        <strain evidence="8">ATCC 24235 / CBS 4417 / NBRC 1672 / NRRL Y-8282 / UCD 70-5</strain>
    </source>
</reference>
<gene>
    <name evidence="7" type="primary">TPHA0M01710</name>
    <name evidence="7" type="ordered locus">TPHA_0M01710</name>
</gene>
<keyword evidence="3 5" id="KW-1133">Transmembrane helix</keyword>
<feature type="transmembrane region" description="Helical" evidence="5">
    <location>
        <begin position="73"/>
        <end position="92"/>
    </location>
</feature>
<dbReference type="GeneID" id="11532014"/>
<evidence type="ECO:0000256" key="4">
    <source>
        <dbReference type="ARBA" id="ARBA00023136"/>
    </source>
</evidence>
<dbReference type="KEGG" id="tpf:TPHA_0M01710"/>
<accession>G8C0N1</accession>
<evidence type="ECO:0000313" key="8">
    <source>
        <dbReference type="Proteomes" id="UP000005666"/>
    </source>
</evidence>
<feature type="transmembrane region" description="Helical" evidence="5">
    <location>
        <begin position="6"/>
        <end position="26"/>
    </location>
</feature>
<name>G8C0N1_TETPH</name>
<dbReference type="PANTHER" id="PTHR23241:SF102">
    <property type="entry name" value="LD23009P"/>
    <property type="match status" value="1"/>
</dbReference>
<evidence type="ECO:0000256" key="2">
    <source>
        <dbReference type="ARBA" id="ARBA00022692"/>
    </source>
</evidence>
<evidence type="ECO:0000256" key="3">
    <source>
        <dbReference type="ARBA" id="ARBA00022989"/>
    </source>
</evidence>
<dbReference type="RefSeq" id="XP_003688180.1">
    <property type="nucleotide sequence ID" value="XM_003688132.1"/>
</dbReference>
<dbReference type="eggNOG" id="ENOG502S0PF">
    <property type="taxonomic scope" value="Eukaryota"/>
</dbReference>
<dbReference type="Pfam" id="PF13664">
    <property type="entry name" value="DUF4149"/>
    <property type="match status" value="1"/>
</dbReference>
<dbReference type="AlphaFoldDB" id="G8C0N1"/>
<feature type="transmembrane region" description="Helical" evidence="5">
    <location>
        <begin position="47"/>
        <end position="67"/>
    </location>
</feature>
<dbReference type="PANTHER" id="PTHR23241">
    <property type="entry name" value="LATE EMBRYOGENESIS ABUNDANT PLANTS LEA-RELATED"/>
    <property type="match status" value="1"/>
</dbReference>
<protein>
    <recommendedName>
        <fullName evidence="6">TMEM205-like domain-containing protein</fullName>
    </recommendedName>
</protein>
<keyword evidence="8" id="KW-1185">Reference proteome</keyword>
<dbReference type="OMA" id="WLLPWTH"/>
<dbReference type="HOGENOM" id="CLU_094297_2_0_1"/>
<feature type="transmembrane region" description="Helical" evidence="5">
    <location>
        <begin position="132"/>
        <end position="152"/>
    </location>
</feature>
<evidence type="ECO:0000256" key="1">
    <source>
        <dbReference type="ARBA" id="ARBA00004370"/>
    </source>
</evidence>
<keyword evidence="4 5" id="KW-0472">Membrane</keyword>
<keyword evidence="2 5" id="KW-0812">Transmembrane</keyword>
<dbReference type="OrthoDB" id="1641132at2759"/>
<feature type="domain" description="TMEM205-like" evidence="6">
    <location>
        <begin position="11"/>
        <end position="104"/>
    </location>
</feature>
<organism evidence="7 8">
    <name type="scientific">Tetrapisispora phaffii (strain ATCC 24235 / CBS 4417 / NBRC 1672 / NRRL Y-8282 / UCD 70-5)</name>
    <name type="common">Yeast</name>
    <name type="synonym">Fabospora phaffii</name>
    <dbReference type="NCBI Taxonomy" id="1071381"/>
    <lineage>
        <taxon>Eukaryota</taxon>
        <taxon>Fungi</taxon>
        <taxon>Dikarya</taxon>
        <taxon>Ascomycota</taxon>
        <taxon>Saccharomycotina</taxon>
        <taxon>Saccharomycetes</taxon>
        <taxon>Saccharomycetales</taxon>
        <taxon>Saccharomycetaceae</taxon>
        <taxon>Tetrapisispora</taxon>
    </lineage>
</organism>
<dbReference type="InterPro" id="IPR053009">
    <property type="entry name" value="Xanthocillin_Biosynth-Assoc"/>
</dbReference>
<dbReference type="Proteomes" id="UP000005666">
    <property type="component" value="Chromosome 13"/>
</dbReference>
<evidence type="ECO:0000256" key="5">
    <source>
        <dbReference type="SAM" id="Phobius"/>
    </source>
</evidence>
<dbReference type="EMBL" id="HE612868">
    <property type="protein sequence ID" value="CCE65746.1"/>
    <property type="molecule type" value="Genomic_DNA"/>
</dbReference>
<sequence>MSFVKPASHLLLYSFAFGGATFYSYVASPLMFKTLEKDQFSKMQSKIFPGYFCMQTVTPVILGLTSPVALSKGSITCLLTAVASGLVNFVYLQPKSHKIKEERHALAARLEGKELMAFDEDLKKSFGRTHGISLLFNFTNNASMLVYGVYLAKNLLRYIPK</sequence>
<evidence type="ECO:0000259" key="6">
    <source>
        <dbReference type="Pfam" id="PF13664"/>
    </source>
</evidence>
<evidence type="ECO:0000313" key="7">
    <source>
        <dbReference type="EMBL" id="CCE65746.1"/>
    </source>
</evidence>